<sequence length="43" mass="4835">MKPPLKPPPAPPKGGKTEFTGVSRTFRHGKENSSERRCRDIDE</sequence>
<dbReference type="EMBL" id="ACUZ02000003">
    <property type="protein sequence ID" value="EFB33556.1"/>
    <property type="molecule type" value="Genomic_DNA"/>
</dbReference>
<dbReference type="STRING" id="649760.HMPREF0971_00319"/>
<gene>
    <name evidence="2" type="ORF">HMPREF0971_00319</name>
</gene>
<protein>
    <submittedName>
        <fullName evidence="2">Uncharacterized protein</fullName>
    </submittedName>
</protein>
<name>D1QMN5_9BACT</name>
<evidence type="ECO:0000256" key="1">
    <source>
        <dbReference type="SAM" id="MobiDB-lite"/>
    </source>
</evidence>
<dbReference type="HOGENOM" id="CLU_3237737_0_0_10"/>
<dbReference type="AlphaFoldDB" id="D1QMN5"/>
<reference evidence="2 3" key="1">
    <citation type="submission" date="2009-11" db="EMBL/GenBank/DDBJ databases">
        <authorList>
            <person name="Weinstock G."/>
            <person name="Sodergren E."/>
            <person name="Clifton S."/>
            <person name="Fulton L."/>
            <person name="Fulton B."/>
            <person name="Courtney L."/>
            <person name="Fronick C."/>
            <person name="Harrison M."/>
            <person name="Strong C."/>
            <person name="Farmer C."/>
            <person name="Delahaunty K."/>
            <person name="Markovic C."/>
            <person name="Hall O."/>
            <person name="Minx P."/>
            <person name="Tomlinson C."/>
            <person name="Mitreva M."/>
            <person name="Nelson J."/>
            <person name="Hou S."/>
            <person name="Wollam A."/>
            <person name="Pepin K.H."/>
            <person name="Johnson M."/>
            <person name="Bhonagiri V."/>
            <person name="Nash W.E."/>
            <person name="Warren W."/>
            <person name="Chinwalla A."/>
            <person name="Mardis E.R."/>
            <person name="Wilson R.K."/>
        </authorList>
    </citation>
    <scope>NUCLEOTIDE SEQUENCE [LARGE SCALE GENOMIC DNA]</scope>
    <source>
        <strain evidence="2 3">F0302</strain>
    </source>
</reference>
<evidence type="ECO:0000313" key="3">
    <source>
        <dbReference type="Proteomes" id="UP000004079"/>
    </source>
</evidence>
<organism evidence="2 3">
    <name type="scientific">Segatella oris F0302</name>
    <dbReference type="NCBI Taxonomy" id="649760"/>
    <lineage>
        <taxon>Bacteria</taxon>
        <taxon>Pseudomonadati</taxon>
        <taxon>Bacteroidota</taxon>
        <taxon>Bacteroidia</taxon>
        <taxon>Bacteroidales</taxon>
        <taxon>Prevotellaceae</taxon>
        <taxon>Segatella</taxon>
    </lineage>
</organism>
<proteinExistence type="predicted"/>
<feature type="compositionally biased region" description="Pro residues" evidence="1">
    <location>
        <begin position="1"/>
        <end position="12"/>
    </location>
</feature>
<evidence type="ECO:0000313" key="2">
    <source>
        <dbReference type="EMBL" id="EFB33556.1"/>
    </source>
</evidence>
<feature type="compositionally biased region" description="Basic and acidic residues" evidence="1">
    <location>
        <begin position="28"/>
        <end position="43"/>
    </location>
</feature>
<dbReference type="Proteomes" id="UP000004079">
    <property type="component" value="Unassembled WGS sequence"/>
</dbReference>
<feature type="region of interest" description="Disordered" evidence="1">
    <location>
        <begin position="1"/>
        <end position="43"/>
    </location>
</feature>
<accession>D1QMN5</accession>
<comment type="caution">
    <text evidence="2">The sequence shown here is derived from an EMBL/GenBank/DDBJ whole genome shotgun (WGS) entry which is preliminary data.</text>
</comment>